<reference evidence="1 2" key="1">
    <citation type="submission" date="2019-10" db="EMBL/GenBank/DDBJ databases">
        <title>Assembly and Annotation for the nematode Trichostrongylus colubriformis.</title>
        <authorList>
            <person name="Martin J."/>
        </authorList>
    </citation>
    <scope>NUCLEOTIDE SEQUENCE [LARGE SCALE GENOMIC DNA]</scope>
    <source>
        <strain evidence="1">G859</strain>
        <tissue evidence="1">Whole worm</tissue>
    </source>
</reference>
<feature type="non-terminal residue" evidence="1">
    <location>
        <position position="1"/>
    </location>
</feature>
<evidence type="ECO:0000313" key="1">
    <source>
        <dbReference type="EMBL" id="KAK5979293.1"/>
    </source>
</evidence>
<gene>
    <name evidence="1" type="ORF">GCK32_021545</name>
</gene>
<comment type="caution">
    <text evidence="1">The sequence shown here is derived from an EMBL/GenBank/DDBJ whole genome shotgun (WGS) entry which is preliminary data.</text>
</comment>
<accession>A0AAN8IQ48</accession>
<sequence>NYDSDSTGYGSSSDTSSPLTASQFILRPVTVLSSYSNHSAACEKLNLDEYATSSCDSSSWSSRTTSENVRFTHVGNVKK</sequence>
<evidence type="ECO:0000313" key="2">
    <source>
        <dbReference type="Proteomes" id="UP001331761"/>
    </source>
</evidence>
<proteinExistence type="predicted"/>
<organism evidence="1 2">
    <name type="scientific">Trichostrongylus colubriformis</name>
    <name type="common">Black scour worm</name>
    <dbReference type="NCBI Taxonomy" id="6319"/>
    <lineage>
        <taxon>Eukaryota</taxon>
        <taxon>Metazoa</taxon>
        <taxon>Ecdysozoa</taxon>
        <taxon>Nematoda</taxon>
        <taxon>Chromadorea</taxon>
        <taxon>Rhabditida</taxon>
        <taxon>Rhabditina</taxon>
        <taxon>Rhabditomorpha</taxon>
        <taxon>Strongyloidea</taxon>
        <taxon>Trichostrongylidae</taxon>
        <taxon>Trichostrongylus</taxon>
    </lineage>
</organism>
<name>A0AAN8IQ48_TRICO</name>
<dbReference type="EMBL" id="WIXE01008486">
    <property type="protein sequence ID" value="KAK5979293.1"/>
    <property type="molecule type" value="Genomic_DNA"/>
</dbReference>
<protein>
    <submittedName>
        <fullName evidence="1">Uncharacterized protein</fullName>
    </submittedName>
</protein>
<dbReference type="Proteomes" id="UP001331761">
    <property type="component" value="Unassembled WGS sequence"/>
</dbReference>
<dbReference type="AlphaFoldDB" id="A0AAN8IQ48"/>
<keyword evidence="2" id="KW-1185">Reference proteome</keyword>